<reference evidence="9 10" key="1">
    <citation type="submission" date="2020-01" db="EMBL/GenBank/DDBJ databases">
        <title>Complete genome sequence of Chitinophaga sp. H33E-04 isolated from quinoa roots.</title>
        <authorList>
            <person name="Weon H.-Y."/>
            <person name="Lee S.A."/>
        </authorList>
    </citation>
    <scope>NUCLEOTIDE SEQUENCE [LARGE SCALE GENOMIC DNA]</scope>
    <source>
        <strain evidence="9 10">H33E-04</strain>
    </source>
</reference>
<keyword evidence="2" id="KW-0067">ATP-binding</keyword>
<dbReference type="SUPFAM" id="SSF52540">
    <property type="entry name" value="P-loop containing nucleoside triphosphate hydrolases"/>
    <property type="match status" value="1"/>
</dbReference>
<dbReference type="FunFam" id="3.40.50.300:FF:000006">
    <property type="entry name" value="DNA-binding transcriptional regulator NtrC"/>
    <property type="match status" value="1"/>
</dbReference>
<evidence type="ECO:0000256" key="2">
    <source>
        <dbReference type="ARBA" id="ARBA00022840"/>
    </source>
</evidence>
<dbReference type="RefSeq" id="WP_162333870.1">
    <property type="nucleotide sequence ID" value="NZ_CP048113.1"/>
</dbReference>
<dbReference type="CDD" id="cd17534">
    <property type="entry name" value="REC_DC-like"/>
    <property type="match status" value="1"/>
</dbReference>
<dbReference type="PROSITE" id="PS50110">
    <property type="entry name" value="RESPONSE_REGULATORY"/>
    <property type="match status" value="1"/>
</dbReference>
<organism evidence="9 10">
    <name type="scientific">Chitinophaga agri</name>
    <dbReference type="NCBI Taxonomy" id="2703787"/>
    <lineage>
        <taxon>Bacteria</taxon>
        <taxon>Pseudomonadati</taxon>
        <taxon>Bacteroidota</taxon>
        <taxon>Chitinophagia</taxon>
        <taxon>Chitinophagales</taxon>
        <taxon>Chitinophagaceae</taxon>
        <taxon>Chitinophaga</taxon>
    </lineage>
</organism>
<dbReference type="CDD" id="cd00009">
    <property type="entry name" value="AAA"/>
    <property type="match status" value="1"/>
</dbReference>
<dbReference type="InterPro" id="IPR025944">
    <property type="entry name" value="Sigma_54_int_dom_CS"/>
</dbReference>
<dbReference type="PANTHER" id="PTHR32071:SF81">
    <property type="entry name" value="PROPIONATE CATABOLISM OPERON REGULATORY PROTEIN"/>
    <property type="match status" value="1"/>
</dbReference>
<dbReference type="Proteomes" id="UP000476411">
    <property type="component" value="Chromosome"/>
</dbReference>
<dbReference type="PANTHER" id="PTHR32071">
    <property type="entry name" value="TRANSCRIPTIONAL REGULATORY PROTEIN"/>
    <property type="match status" value="1"/>
</dbReference>
<name>A0A6B9ZIK1_9BACT</name>
<dbReference type="InterPro" id="IPR025662">
    <property type="entry name" value="Sigma_54_int_dom_ATP-bd_1"/>
</dbReference>
<evidence type="ECO:0000259" key="7">
    <source>
        <dbReference type="PROSITE" id="PS50045"/>
    </source>
</evidence>
<dbReference type="EMBL" id="CP048113">
    <property type="protein sequence ID" value="QHS62218.1"/>
    <property type="molecule type" value="Genomic_DNA"/>
</dbReference>
<dbReference type="SMART" id="SM00448">
    <property type="entry name" value="REC"/>
    <property type="match status" value="1"/>
</dbReference>
<protein>
    <submittedName>
        <fullName evidence="9">Sigma-54-dependent Fis family transcriptional regulator</fullName>
    </submittedName>
</protein>
<dbReference type="PROSITE" id="PS00676">
    <property type="entry name" value="SIGMA54_INTERACT_2"/>
    <property type="match status" value="1"/>
</dbReference>
<dbReference type="GO" id="GO:0005524">
    <property type="term" value="F:ATP binding"/>
    <property type="evidence" value="ECO:0007669"/>
    <property type="project" value="UniProtKB-KW"/>
</dbReference>
<evidence type="ECO:0000259" key="8">
    <source>
        <dbReference type="PROSITE" id="PS50110"/>
    </source>
</evidence>
<dbReference type="InterPro" id="IPR025943">
    <property type="entry name" value="Sigma_54_int_dom_ATP-bd_2"/>
</dbReference>
<dbReference type="InterPro" id="IPR009057">
    <property type="entry name" value="Homeodomain-like_sf"/>
</dbReference>
<keyword evidence="10" id="KW-1185">Reference proteome</keyword>
<dbReference type="PROSITE" id="PS00675">
    <property type="entry name" value="SIGMA54_INTERACT_1"/>
    <property type="match status" value="1"/>
</dbReference>
<dbReference type="GO" id="GO:0006355">
    <property type="term" value="P:regulation of DNA-templated transcription"/>
    <property type="evidence" value="ECO:0007669"/>
    <property type="project" value="InterPro"/>
</dbReference>
<dbReference type="Gene3D" id="1.10.8.60">
    <property type="match status" value="1"/>
</dbReference>
<feature type="modified residue" description="4-aspartylphosphate" evidence="6">
    <location>
        <position position="54"/>
    </location>
</feature>
<evidence type="ECO:0000256" key="5">
    <source>
        <dbReference type="ARBA" id="ARBA00023163"/>
    </source>
</evidence>
<dbReference type="Pfam" id="PF25601">
    <property type="entry name" value="AAA_lid_14"/>
    <property type="match status" value="1"/>
</dbReference>
<keyword evidence="5" id="KW-0804">Transcription</keyword>
<dbReference type="SMART" id="SM00382">
    <property type="entry name" value="AAA"/>
    <property type="match status" value="1"/>
</dbReference>
<proteinExistence type="predicted"/>
<dbReference type="Gene3D" id="3.40.50.300">
    <property type="entry name" value="P-loop containing nucleotide triphosphate hydrolases"/>
    <property type="match status" value="1"/>
</dbReference>
<dbReference type="Pfam" id="PF00072">
    <property type="entry name" value="Response_reg"/>
    <property type="match status" value="1"/>
</dbReference>
<evidence type="ECO:0000313" key="10">
    <source>
        <dbReference type="Proteomes" id="UP000476411"/>
    </source>
</evidence>
<accession>A0A6B9ZIK1</accession>
<dbReference type="PROSITE" id="PS50045">
    <property type="entry name" value="SIGMA54_INTERACT_4"/>
    <property type="match status" value="1"/>
</dbReference>
<dbReference type="PROSITE" id="PS00688">
    <property type="entry name" value="SIGMA54_INTERACT_3"/>
    <property type="match status" value="1"/>
</dbReference>
<keyword evidence="3" id="KW-0805">Transcription regulation</keyword>
<dbReference type="InterPro" id="IPR058031">
    <property type="entry name" value="AAA_lid_NorR"/>
</dbReference>
<dbReference type="SUPFAM" id="SSF46689">
    <property type="entry name" value="Homeodomain-like"/>
    <property type="match status" value="1"/>
</dbReference>
<dbReference type="KEGG" id="chih:GWR21_22200"/>
<dbReference type="AlphaFoldDB" id="A0A6B9ZIK1"/>
<dbReference type="Gene3D" id="1.10.10.60">
    <property type="entry name" value="Homeodomain-like"/>
    <property type="match status" value="1"/>
</dbReference>
<keyword evidence="6" id="KW-0597">Phosphoprotein</keyword>
<dbReference type="InterPro" id="IPR011006">
    <property type="entry name" value="CheY-like_superfamily"/>
</dbReference>
<evidence type="ECO:0000256" key="3">
    <source>
        <dbReference type="ARBA" id="ARBA00023015"/>
    </source>
</evidence>
<evidence type="ECO:0000256" key="1">
    <source>
        <dbReference type="ARBA" id="ARBA00022741"/>
    </source>
</evidence>
<dbReference type="GO" id="GO:0003677">
    <property type="term" value="F:DNA binding"/>
    <property type="evidence" value="ECO:0007669"/>
    <property type="project" value="UniProtKB-KW"/>
</dbReference>
<feature type="domain" description="Sigma-54 factor interaction" evidence="7">
    <location>
        <begin position="149"/>
        <end position="378"/>
    </location>
</feature>
<dbReference type="GO" id="GO:0000160">
    <property type="term" value="P:phosphorelay signal transduction system"/>
    <property type="evidence" value="ECO:0007669"/>
    <property type="project" value="InterPro"/>
</dbReference>
<keyword evidence="1" id="KW-0547">Nucleotide-binding</keyword>
<dbReference type="SUPFAM" id="SSF52172">
    <property type="entry name" value="CheY-like"/>
    <property type="match status" value="1"/>
</dbReference>
<feature type="domain" description="Response regulatory" evidence="8">
    <location>
        <begin position="4"/>
        <end position="118"/>
    </location>
</feature>
<evidence type="ECO:0000256" key="4">
    <source>
        <dbReference type="ARBA" id="ARBA00023125"/>
    </source>
</evidence>
<dbReference type="InterPro" id="IPR001789">
    <property type="entry name" value="Sig_transdc_resp-reg_receiver"/>
</dbReference>
<dbReference type="InterPro" id="IPR003593">
    <property type="entry name" value="AAA+_ATPase"/>
</dbReference>
<dbReference type="Gene3D" id="3.40.50.2300">
    <property type="match status" value="1"/>
</dbReference>
<evidence type="ECO:0000313" key="9">
    <source>
        <dbReference type="EMBL" id="QHS62218.1"/>
    </source>
</evidence>
<evidence type="ECO:0000256" key="6">
    <source>
        <dbReference type="PROSITE-ProRule" id="PRU00169"/>
    </source>
</evidence>
<dbReference type="InterPro" id="IPR027417">
    <property type="entry name" value="P-loop_NTPase"/>
</dbReference>
<gene>
    <name evidence="9" type="ORF">GWR21_22200</name>
</gene>
<dbReference type="Pfam" id="PF00158">
    <property type="entry name" value="Sigma54_activat"/>
    <property type="match status" value="1"/>
</dbReference>
<dbReference type="InterPro" id="IPR002078">
    <property type="entry name" value="Sigma_54_int"/>
</dbReference>
<sequence>MKEKILIVEDIFIEANNLQMIMERAGYTVSGIAVSVEEALQMIEEDIPDFVLVDIYLKGKQTGIDLARILRQQNIAFIYLSANSTKQTLDQAKTTFPYGFLVKPFREREVLTTLEIARYLHANSLDAIMRKGVDNNKRFVLPDLRQYGFVGDGLRLQQVLQHLSIVAPSETSVLITGESGTGKEKMAELIHRLSNRASRPLIKVNCAALPSELIESLLFGHEKGAFTGALERRIGKFEQANGGTIFLDEIGEMPVDMQVKLLRVLQDREIERIGSSHAQKVDVRIISATSRNLEKEVADGRFRMDFYYRLNVFPLHLPPLRERRDDIPALVDYFLDIHCRNFEKSAMAVSPKVMEMLTLYSWPGNIRELEHLIERAVLMCEGNTINHIILPEKIDYTPPPREERVKTIQENEREHIVEVLRRCNGKIFGKGGAAELLSMNVSTLNYRIRKLGINKEELRFRE</sequence>
<keyword evidence="4" id="KW-0238">DNA-binding</keyword>